<name>A0A846Y8K6_9NOCA</name>
<accession>A0A846Y8K6</accession>
<dbReference type="RefSeq" id="WP_067876864.1">
    <property type="nucleotide sequence ID" value="NZ_JAAXOP010000024.1"/>
</dbReference>
<dbReference type="EMBL" id="JAAXOP010000024">
    <property type="protein sequence ID" value="NKY54061.1"/>
    <property type="molecule type" value="Genomic_DNA"/>
</dbReference>
<comment type="caution">
    <text evidence="1">The sequence shown here is derived from an EMBL/GenBank/DDBJ whole genome shotgun (WGS) entry which is preliminary data.</text>
</comment>
<dbReference type="Pfam" id="PF10698">
    <property type="entry name" value="DUF2505"/>
    <property type="match status" value="1"/>
</dbReference>
<evidence type="ECO:0000313" key="1">
    <source>
        <dbReference type="EMBL" id="NKY54061.1"/>
    </source>
</evidence>
<gene>
    <name evidence="1" type="ORF">HGA08_28100</name>
</gene>
<keyword evidence="2" id="KW-1185">Reference proteome</keyword>
<proteinExistence type="predicted"/>
<dbReference type="InterPro" id="IPR019639">
    <property type="entry name" value="DUF2505"/>
</dbReference>
<organism evidence="1 2">
    <name type="scientific">Nocardia vermiculata</name>
    <dbReference type="NCBI Taxonomy" id="257274"/>
    <lineage>
        <taxon>Bacteria</taxon>
        <taxon>Bacillati</taxon>
        <taxon>Actinomycetota</taxon>
        <taxon>Actinomycetes</taxon>
        <taxon>Mycobacteriales</taxon>
        <taxon>Nocardiaceae</taxon>
        <taxon>Nocardia</taxon>
    </lineage>
</organism>
<dbReference type="Proteomes" id="UP000565711">
    <property type="component" value="Unassembled WGS sequence"/>
</dbReference>
<protein>
    <submittedName>
        <fullName evidence="1">DUF2505 domain-containing protein</fullName>
    </submittedName>
</protein>
<reference evidence="1 2" key="1">
    <citation type="submission" date="2020-04" db="EMBL/GenBank/DDBJ databases">
        <title>MicrobeNet Type strains.</title>
        <authorList>
            <person name="Nicholson A.C."/>
        </authorList>
    </citation>
    <scope>NUCLEOTIDE SEQUENCE [LARGE SCALE GENOMIC DNA]</scope>
    <source>
        <strain evidence="1 2">JCM 12354</strain>
    </source>
</reference>
<evidence type="ECO:0000313" key="2">
    <source>
        <dbReference type="Proteomes" id="UP000565711"/>
    </source>
</evidence>
<dbReference type="AlphaFoldDB" id="A0A846Y8K6"/>
<sequence length="173" mass="19664">MVRRLDYSARFPLHTAEQVYRALSSRSYWDARMEEMRKHSPNEVVELRADANGIELEVRHLLPRDMLPEIAQTVMRKDLVITRKESYGPLGPEVEGTFTASIPGGPGTLDGTMRLFPTETGATLRTSPVAKVFIPILGPKLEQMMLINLVDLFRAEAEFTQQWLEEQHPTASR</sequence>